<evidence type="ECO:0000256" key="6">
    <source>
        <dbReference type="ARBA" id="ARBA00023288"/>
    </source>
</evidence>
<dbReference type="AlphaFoldDB" id="A0A1H0JCQ9"/>
<evidence type="ECO:0000256" key="9">
    <source>
        <dbReference type="SAM" id="SignalP"/>
    </source>
</evidence>
<dbReference type="EMBL" id="FNIL01000013">
    <property type="protein sequence ID" value="SDO41330.1"/>
    <property type="molecule type" value="Genomic_DNA"/>
</dbReference>
<gene>
    <name evidence="11" type="ORF">SAMN04488053_11334</name>
</gene>
<evidence type="ECO:0000313" key="12">
    <source>
        <dbReference type="Proteomes" id="UP000198778"/>
    </source>
</evidence>
<comment type="similarity">
    <text evidence="2">Belongs to the bacterial solute-binding protein SsuA/TauA family.</text>
</comment>
<dbReference type="RefSeq" id="WP_090843844.1">
    <property type="nucleotide sequence ID" value="NZ_FNIL01000013.1"/>
</dbReference>
<dbReference type="PROSITE" id="PS51257">
    <property type="entry name" value="PROKAR_LIPOPROTEIN"/>
    <property type="match status" value="1"/>
</dbReference>
<dbReference type="InterPro" id="IPR001638">
    <property type="entry name" value="Solute-binding_3/MltF_N"/>
</dbReference>
<dbReference type="GO" id="GO:0042626">
    <property type="term" value="F:ATPase-coupled transmembrane transporter activity"/>
    <property type="evidence" value="ECO:0007669"/>
    <property type="project" value="InterPro"/>
</dbReference>
<keyword evidence="4 9" id="KW-0732">Signal</keyword>
<organism evidence="11 12">
    <name type="scientific">Alkalicoccus daliensis</name>
    <dbReference type="NCBI Taxonomy" id="745820"/>
    <lineage>
        <taxon>Bacteria</taxon>
        <taxon>Bacillati</taxon>
        <taxon>Bacillota</taxon>
        <taxon>Bacilli</taxon>
        <taxon>Bacillales</taxon>
        <taxon>Bacillaceae</taxon>
        <taxon>Alkalicoccus</taxon>
    </lineage>
</organism>
<keyword evidence="12" id="KW-1185">Reference proteome</keyword>
<keyword evidence="3" id="KW-0813">Transport</keyword>
<dbReference type="InterPro" id="IPR010067">
    <property type="entry name" value="ABC_SsuA_sub-bd"/>
</dbReference>
<evidence type="ECO:0000259" key="10">
    <source>
        <dbReference type="SMART" id="SM00062"/>
    </source>
</evidence>
<dbReference type="STRING" id="745820.SAMN04488053_11334"/>
<comment type="subcellular location">
    <subcellularLocation>
        <location evidence="1">Periplasm</location>
    </subcellularLocation>
</comment>
<keyword evidence="6" id="KW-0449">Lipoprotein</keyword>
<reference evidence="12" key="1">
    <citation type="submission" date="2016-10" db="EMBL/GenBank/DDBJ databases">
        <authorList>
            <person name="Varghese N."/>
            <person name="Submissions S."/>
        </authorList>
    </citation>
    <scope>NUCLEOTIDE SEQUENCE [LARGE SCALE GENOMIC DNA]</scope>
    <source>
        <strain evidence="12">CGMCC 1.10369</strain>
    </source>
</reference>
<protein>
    <recommendedName>
        <fullName evidence="8">Putative aliphatic sulfonates-binding protein</fullName>
    </recommendedName>
</protein>
<dbReference type="SMART" id="SM00062">
    <property type="entry name" value="PBPb"/>
    <property type="match status" value="1"/>
</dbReference>
<dbReference type="InterPro" id="IPR015168">
    <property type="entry name" value="SsuA/THI5"/>
</dbReference>
<dbReference type="SUPFAM" id="SSF53850">
    <property type="entry name" value="Periplasmic binding protein-like II"/>
    <property type="match status" value="1"/>
</dbReference>
<proteinExistence type="inferred from homology"/>
<dbReference type="GO" id="GO:0042597">
    <property type="term" value="C:periplasmic space"/>
    <property type="evidence" value="ECO:0007669"/>
    <property type="project" value="UniProtKB-SubCell"/>
</dbReference>
<dbReference type="FunFam" id="3.40.190.10:FF:000050">
    <property type="entry name" value="Sulfonate ABC transporter substrate-binding protein"/>
    <property type="match status" value="1"/>
</dbReference>
<name>A0A1H0JCQ9_9BACI</name>
<sequence length="325" mass="34952">MKKTLAGTAAAAAVLLAGCSGESDAGASSPETITVDYAYYSPTSLVLKDQGFLEEVFADENVEFEYVLSQGSNNALEFLSGGSVDFGSSAGAAALMAKGNNAPIKNVYVYSQPEWTALVTGEGSEITSVEDLAGKKVAATLGTDPYIFLVRALDEAGMSEDDIEIVPVQHNDGANLLANGEVDAWAGLDPHMARQELEINAELFYRNTDFNTYGFLNVREEFAEEYPEAVEKVIEAYELAREWAIENPEETVEIIVEEAGIDASVAELQLERNNFDNPLPGQEHIDSLSAAGEVLQSSGNLDDTLSVDELLDDLIDPSFAEEVIE</sequence>
<keyword evidence="5" id="KW-0564">Palmitate</keyword>
<dbReference type="Proteomes" id="UP000198778">
    <property type="component" value="Unassembled WGS sequence"/>
</dbReference>
<dbReference type="PANTHER" id="PTHR30024">
    <property type="entry name" value="ALIPHATIC SULFONATES-BINDING PROTEIN-RELATED"/>
    <property type="match status" value="1"/>
</dbReference>
<evidence type="ECO:0000256" key="7">
    <source>
        <dbReference type="ARBA" id="ARBA00055538"/>
    </source>
</evidence>
<evidence type="ECO:0000256" key="2">
    <source>
        <dbReference type="ARBA" id="ARBA00010742"/>
    </source>
</evidence>
<feature type="chain" id="PRO_5039405831" description="Putative aliphatic sulfonates-binding protein" evidence="9">
    <location>
        <begin position="26"/>
        <end position="325"/>
    </location>
</feature>
<dbReference type="PANTHER" id="PTHR30024:SF21">
    <property type="entry name" value="ABC TRANSPORTER SUBSTRATE-BINDING PROTEIN"/>
    <property type="match status" value="1"/>
</dbReference>
<evidence type="ECO:0000256" key="4">
    <source>
        <dbReference type="ARBA" id="ARBA00022729"/>
    </source>
</evidence>
<evidence type="ECO:0000313" key="11">
    <source>
        <dbReference type="EMBL" id="SDO41330.1"/>
    </source>
</evidence>
<evidence type="ECO:0000256" key="1">
    <source>
        <dbReference type="ARBA" id="ARBA00004418"/>
    </source>
</evidence>
<accession>A0A1H0JCQ9</accession>
<dbReference type="OrthoDB" id="286202at2"/>
<comment type="function">
    <text evidence="7">Part of a binding-protein-dependent transport system for aliphatic sulfonates. Putative binding protein.</text>
</comment>
<feature type="domain" description="Solute-binding protein family 3/N-terminal" evidence="10">
    <location>
        <begin position="32"/>
        <end position="247"/>
    </location>
</feature>
<dbReference type="Pfam" id="PF09084">
    <property type="entry name" value="NMT1"/>
    <property type="match status" value="1"/>
</dbReference>
<evidence type="ECO:0000256" key="8">
    <source>
        <dbReference type="ARBA" id="ARBA00070228"/>
    </source>
</evidence>
<dbReference type="GO" id="GO:0016020">
    <property type="term" value="C:membrane"/>
    <property type="evidence" value="ECO:0007669"/>
    <property type="project" value="InterPro"/>
</dbReference>
<dbReference type="NCBIfam" id="TIGR01728">
    <property type="entry name" value="SsuA_fam"/>
    <property type="match status" value="1"/>
</dbReference>
<feature type="signal peptide" evidence="9">
    <location>
        <begin position="1"/>
        <end position="25"/>
    </location>
</feature>
<evidence type="ECO:0000256" key="3">
    <source>
        <dbReference type="ARBA" id="ARBA00022448"/>
    </source>
</evidence>
<evidence type="ECO:0000256" key="5">
    <source>
        <dbReference type="ARBA" id="ARBA00023139"/>
    </source>
</evidence>
<dbReference type="Gene3D" id="3.40.190.10">
    <property type="entry name" value="Periplasmic binding protein-like II"/>
    <property type="match status" value="2"/>
</dbReference>